<comment type="caution">
    <text evidence="2">The sequence shown here is derived from an EMBL/GenBank/DDBJ whole genome shotgun (WGS) entry which is preliminary data.</text>
</comment>
<feature type="compositionally biased region" description="Low complexity" evidence="1">
    <location>
        <begin position="458"/>
        <end position="469"/>
    </location>
</feature>
<evidence type="ECO:0000256" key="1">
    <source>
        <dbReference type="SAM" id="MobiDB-lite"/>
    </source>
</evidence>
<accession>A0A2N5U060</accession>
<gene>
    <name evidence="2" type="ORF">PCASD_12435</name>
</gene>
<sequence length="494" mass="53879">MSSNHSSQQGVNLDVSTNAETRIVAPSSIGTGSATQSTDESLITSALVPASTELATQLQAQSTPLKPNKSAKPKGVATQAKPCSKTRKAVIAPGDTSTETPAKEEASNPVIMELLGAPAPAEASSPPEPTVTIMLPDLASAEHPPPSTKKEDILALAMNCKKSGNKERADMFFKIYDKLIATNVNPADTTVVMDEDHLPVAIKRSVDQVTPVSSSTNDKRIKQPLFDPSVCNTHMNLGFTQYFNRNIHELCGPIPLTIFDQKWQAAALAYQTEKRLSTSDNNGDKAGHYNGYPYPSEWTLTAGKWERLHRSFSTTLRDMYDYGQFCDWLAVHKSNVDDLHNNECFMVALRYNIWIRTNTFAIHIVKNNESYVTNISKFRRDIVKKCKATVAKFGELSFINNPYAPGGPRANWDPITGEPRPSKNKNNNHSATSGSNNTKANNNRSGDSFRGQGGRSQGGWSNSQGQRNGYTGNHSGNRAIMVVIGSQVTSKAFA</sequence>
<reference evidence="2 3" key="1">
    <citation type="submission" date="2017-11" db="EMBL/GenBank/DDBJ databases">
        <title>De novo assembly and phasing of dikaryotic genomes from two isolates of Puccinia coronata f. sp. avenae, the causal agent of oat crown rust.</title>
        <authorList>
            <person name="Miller M.E."/>
            <person name="Zhang Y."/>
            <person name="Omidvar V."/>
            <person name="Sperschneider J."/>
            <person name="Schwessinger B."/>
            <person name="Raley C."/>
            <person name="Palmer J.M."/>
            <person name="Garnica D."/>
            <person name="Upadhyaya N."/>
            <person name="Rathjen J."/>
            <person name="Taylor J.M."/>
            <person name="Park R.F."/>
            <person name="Dodds P.N."/>
            <person name="Hirsch C.D."/>
            <person name="Kianian S.F."/>
            <person name="Figueroa M."/>
        </authorList>
    </citation>
    <scope>NUCLEOTIDE SEQUENCE [LARGE SCALE GENOMIC DNA]</scope>
    <source>
        <strain evidence="2">12SD80</strain>
    </source>
</reference>
<feature type="region of interest" description="Disordered" evidence="1">
    <location>
        <begin position="407"/>
        <end position="475"/>
    </location>
</feature>
<protein>
    <submittedName>
        <fullName evidence="2">Uncharacterized protein</fullName>
    </submittedName>
</protein>
<evidence type="ECO:0000313" key="2">
    <source>
        <dbReference type="EMBL" id="PLW31145.1"/>
    </source>
</evidence>
<feature type="compositionally biased region" description="Polar residues" evidence="1">
    <location>
        <begin position="424"/>
        <end position="443"/>
    </location>
</feature>
<dbReference type="AlphaFoldDB" id="A0A2N5U060"/>
<organism evidence="2 3">
    <name type="scientific">Puccinia coronata f. sp. avenae</name>
    <dbReference type="NCBI Taxonomy" id="200324"/>
    <lineage>
        <taxon>Eukaryota</taxon>
        <taxon>Fungi</taxon>
        <taxon>Dikarya</taxon>
        <taxon>Basidiomycota</taxon>
        <taxon>Pucciniomycotina</taxon>
        <taxon>Pucciniomycetes</taxon>
        <taxon>Pucciniales</taxon>
        <taxon>Pucciniaceae</taxon>
        <taxon>Puccinia</taxon>
    </lineage>
</organism>
<feature type="region of interest" description="Disordered" evidence="1">
    <location>
        <begin position="59"/>
        <end position="105"/>
    </location>
</feature>
<dbReference type="EMBL" id="PGCI01000277">
    <property type="protein sequence ID" value="PLW31145.1"/>
    <property type="molecule type" value="Genomic_DNA"/>
</dbReference>
<name>A0A2N5U060_9BASI</name>
<dbReference type="Proteomes" id="UP000235392">
    <property type="component" value="Unassembled WGS sequence"/>
</dbReference>
<evidence type="ECO:0000313" key="3">
    <source>
        <dbReference type="Proteomes" id="UP000235392"/>
    </source>
</evidence>
<proteinExistence type="predicted"/>